<dbReference type="InterPro" id="IPR000917">
    <property type="entry name" value="Sulfatase_N"/>
</dbReference>
<dbReference type="GO" id="GO:0004065">
    <property type="term" value="F:arylsulfatase activity"/>
    <property type="evidence" value="ECO:0007669"/>
    <property type="project" value="UniProtKB-EC"/>
</dbReference>
<dbReference type="SUPFAM" id="SSF53649">
    <property type="entry name" value="Alkaline phosphatase-like"/>
    <property type="match status" value="1"/>
</dbReference>
<comment type="similarity">
    <text evidence="1">Belongs to the sulfatase family.</text>
</comment>
<keyword evidence="2 4" id="KW-0378">Hydrolase</keyword>
<dbReference type="InterPro" id="IPR017850">
    <property type="entry name" value="Alkaline_phosphatase_core_sf"/>
</dbReference>
<dbReference type="OrthoDB" id="9803751at2"/>
<evidence type="ECO:0000256" key="1">
    <source>
        <dbReference type="ARBA" id="ARBA00008779"/>
    </source>
</evidence>
<dbReference type="AlphaFoldDB" id="R9GUT2"/>
<comment type="caution">
    <text evidence="4">The sequence shown here is derived from an EMBL/GenBank/DDBJ whole genome shotgun (WGS) entry which is preliminary data.</text>
</comment>
<dbReference type="PANTHER" id="PTHR42693:SF53">
    <property type="entry name" value="ENDO-4-O-SULFATASE"/>
    <property type="match status" value="1"/>
</dbReference>
<dbReference type="EC" id="3.1.6.1" evidence="4"/>
<dbReference type="InterPro" id="IPR050738">
    <property type="entry name" value="Sulfatase"/>
</dbReference>
<feature type="domain" description="Sulfatase N-terminal" evidence="3">
    <location>
        <begin position="1"/>
        <end position="96"/>
    </location>
</feature>
<dbReference type="Pfam" id="PF00884">
    <property type="entry name" value="Sulfatase"/>
    <property type="match status" value="1"/>
</dbReference>
<dbReference type="eggNOG" id="COG3119">
    <property type="taxonomic scope" value="Bacteria"/>
</dbReference>
<name>R9GUT2_9SPHI</name>
<dbReference type="PATRIC" id="fig|1150600.3.peg.1287"/>
<proteinExistence type="inferred from homology"/>
<keyword evidence="5" id="KW-1185">Reference proteome</keyword>
<sequence>MDSDVGHIVALVKQLGLDDNTYIFFTRDNGPHEEGGADPVYFNSAGPLRGVKRDLYEGGIRVPLIAWSPKNIPAGKVSNTPWAFWDVLPTFSELTHSKSLPDINGLSYVASLKGKKQVNQHDHFYWQFNEKYLQEALI</sequence>
<evidence type="ECO:0000313" key="5">
    <source>
        <dbReference type="Proteomes" id="UP000014174"/>
    </source>
</evidence>
<reference evidence="4 5" key="1">
    <citation type="journal article" date="2013" name="Genome Announc.">
        <title>Draft Genome Sequence of Arcticibacter svalbardensis Strain MN12-7T, a Member of the Family Sphingobacteriaceae Isolated from an Arctic Soil Sample.</title>
        <authorList>
            <person name="Shivaji S."/>
            <person name="Ara S."/>
            <person name="Prasad S."/>
            <person name="Manasa B.P."/>
            <person name="Begum Z."/>
            <person name="Singh A."/>
            <person name="Kumar Pinnaka A."/>
        </authorList>
    </citation>
    <scope>NUCLEOTIDE SEQUENCE [LARGE SCALE GENOMIC DNA]</scope>
    <source>
        <strain evidence="4 5">MN12-7</strain>
    </source>
</reference>
<dbReference type="PANTHER" id="PTHR42693">
    <property type="entry name" value="ARYLSULFATASE FAMILY MEMBER"/>
    <property type="match status" value="1"/>
</dbReference>
<organism evidence="4 5">
    <name type="scientific">Arcticibacter svalbardensis MN12-7</name>
    <dbReference type="NCBI Taxonomy" id="1150600"/>
    <lineage>
        <taxon>Bacteria</taxon>
        <taxon>Pseudomonadati</taxon>
        <taxon>Bacteroidota</taxon>
        <taxon>Sphingobacteriia</taxon>
        <taxon>Sphingobacteriales</taxon>
        <taxon>Sphingobacteriaceae</taxon>
        <taxon>Arcticibacter</taxon>
    </lineage>
</organism>
<dbReference type="Gene3D" id="3.40.720.10">
    <property type="entry name" value="Alkaline Phosphatase, subunit A"/>
    <property type="match status" value="1"/>
</dbReference>
<evidence type="ECO:0000313" key="4">
    <source>
        <dbReference type="EMBL" id="EOR95491.1"/>
    </source>
</evidence>
<evidence type="ECO:0000256" key="2">
    <source>
        <dbReference type="ARBA" id="ARBA00022801"/>
    </source>
</evidence>
<dbReference type="EMBL" id="AQPN01000049">
    <property type="protein sequence ID" value="EOR95491.1"/>
    <property type="molecule type" value="Genomic_DNA"/>
</dbReference>
<accession>R9GUT2</accession>
<dbReference type="RefSeq" id="WP_016194551.1">
    <property type="nucleotide sequence ID" value="NZ_AQPN01000049.1"/>
</dbReference>
<dbReference type="STRING" id="1150600.ADIARSV_1310"/>
<protein>
    <submittedName>
        <fullName evidence="4">Arylsulfatase</fullName>
        <ecNumber evidence="4">3.1.6.1</ecNumber>
    </submittedName>
</protein>
<dbReference type="Proteomes" id="UP000014174">
    <property type="component" value="Unassembled WGS sequence"/>
</dbReference>
<gene>
    <name evidence="4" type="ORF">ADIARSV_1310</name>
</gene>
<evidence type="ECO:0000259" key="3">
    <source>
        <dbReference type="Pfam" id="PF00884"/>
    </source>
</evidence>